<organism evidence="1">
    <name type="scientific">uncultured Caudovirales phage</name>
    <dbReference type="NCBI Taxonomy" id="2100421"/>
    <lineage>
        <taxon>Viruses</taxon>
        <taxon>Duplodnaviria</taxon>
        <taxon>Heunggongvirae</taxon>
        <taxon>Uroviricota</taxon>
        <taxon>Caudoviricetes</taxon>
        <taxon>Peduoviridae</taxon>
        <taxon>Maltschvirus</taxon>
        <taxon>Maltschvirus maltsch</taxon>
    </lineage>
</organism>
<reference evidence="1" key="1">
    <citation type="submission" date="2020-04" db="EMBL/GenBank/DDBJ databases">
        <authorList>
            <person name="Chiriac C."/>
            <person name="Salcher M."/>
            <person name="Ghai R."/>
            <person name="Kavagutti S V."/>
        </authorList>
    </citation>
    <scope>NUCLEOTIDE SEQUENCE</scope>
</reference>
<evidence type="ECO:0000313" key="1">
    <source>
        <dbReference type="EMBL" id="CAB4162417.1"/>
    </source>
</evidence>
<accession>A0A6J5NTV0</accession>
<dbReference type="EMBL" id="LR796730">
    <property type="protein sequence ID" value="CAB4162417.1"/>
    <property type="molecule type" value="Genomic_DNA"/>
</dbReference>
<proteinExistence type="predicted"/>
<protein>
    <submittedName>
        <fullName evidence="1">Uncharacterized protein</fullName>
    </submittedName>
</protein>
<gene>
    <name evidence="1" type="ORF">UFOVP780_38</name>
</gene>
<name>A0A6J5NTV0_9CAUD</name>
<sequence length="45" mass="5226">MDIQVHVIEDGMDAKKTRGKALRKSVEQKLKTHIAQLKKQKPNER</sequence>